<dbReference type="Proteomes" id="UP001057402">
    <property type="component" value="Chromosome 8"/>
</dbReference>
<gene>
    <name evidence="1" type="ORF">MLD38_029687</name>
</gene>
<dbReference type="EMBL" id="CM042887">
    <property type="protein sequence ID" value="KAI4331502.1"/>
    <property type="molecule type" value="Genomic_DNA"/>
</dbReference>
<evidence type="ECO:0000313" key="1">
    <source>
        <dbReference type="EMBL" id="KAI4331502.1"/>
    </source>
</evidence>
<organism evidence="1 2">
    <name type="scientific">Melastoma candidum</name>
    <dbReference type="NCBI Taxonomy" id="119954"/>
    <lineage>
        <taxon>Eukaryota</taxon>
        <taxon>Viridiplantae</taxon>
        <taxon>Streptophyta</taxon>
        <taxon>Embryophyta</taxon>
        <taxon>Tracheophyta</taxon>
        <taxon>Spermatophyta</taxon>
        <taxon>Magnoliopsida</taxon>
        <taxon>eudicotyledons</taxon>
        <taxon>Gunneridae</taxon>
        <taxon>Pentapetalae</taxon>
        <taxon>rosids</taxon>
        <taxon>malvids</taxon>
        <taxon>Myrtales</taxon>
        <taxon>Melastomataceae</taxon>
        <taxon>Melastomatoideae</taxon>
        <taxon>Melastomateae</taxon>
        <taxon>Melastoma</taxon>
    </lineage>
</organism>
<proteinExistence type="predicted"/>
<keyword evidence="2" id="KW-1185">Reference proteome</keyword>
<sequence length="240" mass="26372">MAYFSTDCFFKPPSISETPYFPDLDFTNCVPEISNIDANQFGARDLAVDFPNNDDHLVLGSSLVERSGDPFPFSHPSYSESSSGTSSAPRPYLLPGKSQESGIGKRKRGKQKGGDHKAAKGVVHVRAKRGQATDSHSLAERVRRGKINERLRCLQDIVPGCYKTMGMAVMLDEIVNYVRSLQNQVEFLSMKLAAASTYYDFNSESDAVEAMQRAQAFGKQGNGGAHPHPQSCSRPTTWNS</sequence>
<name>A0ACB9N6I5_9MYRT</name>
<evidence type="ECO:0000313" key="2">
    <source>
        <dbReference type="Proteomes" id="UP001057402"/>
    </source>
</evidence>
<protein>
    <submittedName>
        <fullName evidence="1">Uncharacterized protein</fullName>
    </submittedName>
</protein>
<comment type="caution">
    <text evidence="1">The sequence shown here is derived from an EMBL/GenBank/DDBJ whole genome shotgun (WGS) entry which is preliminary data.</text>
</comment>
<reference evidence="2" key="1">
    <citation type="journal article" date="2023" name="Front. Plant Sci.">
        <title>Chromosomal-level genome assembly of Melastoma candidum provides insights into trichome evolution.</title>
        <authorList>
            <person name="Zhong Y."/>
            <person name="Wu W."/>
            <person name="Sun C."/>
            <person name="Zou P."/>
            <person name="Liu Y."/>
            <person name="Dai S."/>
            <person name="Zhou R."/>
        </authorList>
    </citation>
    <scope>NUCLEOTIDE SEQUENCE [LARGE SCALE GENOMIC DNA]</scope>
</reference>
<accession>A0ACB9N6I5</accession>